<evidence type="ECO:0000256" key="5">
    <source>
        <dbReference type="ARBA" id="ARBA00022764"/>
    </source>
</evidence>
<gene>
    <name evidence="12" type="ORF">AKJ09_04858</name>
</gene>
<feature type="binding site" description="covalent" evidence="8">
    <location>
        <position position="121"/>
    </location>
    <ligand>
        <name>heme c</name>
        <dbReference type="ChEBI" id="CHEBI:61717"/>
        <label>1</label>
    </ligand>
</feature>
<feature type="binding site" description="axial binding residue" evidence="9">
    <location>
        <position position="268"/>
    </location>
    <ligand>
        <name>heme c</name>
        <dbReference type="ChEBI" id="CHEBI:61717"/>
        <label>2</label>
    </ligand>
    <ligandPart>
        <name>Fe</name>
        <dbReference type="ChEBI" id="CHEBI:18248"/>
    </ligandPart>
</feature>
<dbReference type="OrthoDB" id="9805202at2"/>
<evidence type="ECO:0000259" key="11">
    <source>
        <dbReference type="PROSITE" id="PS51007"/>
    </source>
</evidence>
<evidence type="ECO:0000256" key="10">
    <source>
        <dbReference type="SAM" id="MobiDB-lite"/>
    </source>
</evidence>
<organism evidence="12 13">
    <name type="scientific">Labilithrix luteola</name>
    <dbReference type="NCBI Taxonomy" id="1391654"/>
    <lineage>
        <taxon>Bacteria</taxon>
        <taxon>Pseudomonadati</taxon>
        <taxon>Myxococcota</taxon>
        <taxon>Polyangia</taxon>
        <taxon>Polyangiales</taxon>
        <taxon>Labilitrichaceae</taxon>
        <taxon>Labilithrix</taxon>
    </lineage>
</organism>
<comment type="subcellular location">
    <subcellularLocation>
        <location evidence="1">Periplasm</location>
    </subcellularLocation>
</comment>
<dbReference type="InterPro" id="IPR036909">
    <property type="entry name" value="Cyt_c-like_dom_sf"/>
</dbReference>
<dbReference type="InterPro" id="IPR026259">
    <property type="entry name" value="MauG/Cytc_peroxidase"/>
</dbReference>
<evidence type="ECO:0000256" key="8">
    <source>
        <dbReference type="PIRSR" id="PIRSR000294-1"/>
    </source>
</evidence>
<dbReference type="STRING" id="1391654.AKJ09_04858"/>
<feature type="domain" description="Cytochrome c" evidence="11">
    <location>
        <begin position="250"/>
        <end position="364"/>
    </location>
</feature>
<comment type="PTM">
    <text evidence="8">Binds 2 heme groups per subunit.</text>
</comment>
<evidence type="ECO:0000256" key="9">
    <source>
        <dbReference type="PIRSR" id="PIRSR000294-2"/>
    </source>
</evidence>
<feature type="binding site" description="covalent" evidence="8">
    <location>
        <position position="267"/>
    </location>
    <ligand>
        <name>heme c</name>
        <dbReference type="ChEBI" id="CHEBI:61717"/>
        <label>2</label>
    </ligand>
</feature>
<name>A0A0K1PYH2_9BACT</name>
<keyword evidence="2 8" id="KW-0349">Heme</keyword>
<feature type="region of interest" description="Disordered" evidence="10">
    <location>
        <begin position="44"/>
        <end position="68"/>
    </location>
</feature>
<evidence type="ECO:0000256" key="4">
    <source>
        <dbReference type="ARBA" id="ARBA00022729"/>
    </source>
</evidence>
<dbReference type="GO" id="GO:0042597">
    <property type="term" value="C:periplasmic space"/>
    <property type="evidence" value="ECO:0007669"/>
    <property type="project" value="UniProtKB-SubCell"/>
</dbReference>
<proteinExistence type="predicted"/>
<dbReference type="GO" id="GO:0046872">
    <property type="term" value="F:metal ion binding"/>
    <property type="evidence" value="ECO:0007669"/>
    <property type="project" value="UniProtKB-KW"/>
</dbReference>
<reference evidence="12 13" key="1">
    <citation type="submission" date="2015-08" db="EMBL/GenBank/DDBJ databases">
        <authorList>
            <person name="Babu N.S."/>
            <person name="Beckwith C.J."/>
            <person name="Beseler K.G."/>
            <person name="Brison A."/>
            <person name="Carone J.V."/>
            <person name="Caskin T.P."/>
            <person name="Diamond M."/>
            <person name="Durham M.E."/>
            <person name="Foxe J.M."/>
            <person name="Go M."/>
            <person name="Henderson B.A."/>
            <person name="Jones I.B."/>
            <person name="McGettigan J.A."/>
            <person name="Micheletti S.J."/>
            <person name="Nasrallah M.E."/>
            <person name="Ortiz D."/>
            <person name="Piller C.R."/>
            <person name="Privatt S.R."/>
            <person name="Schneider S.L."/>
            <person name="Sharp S."/>
            <person name="Smith T.C."/>
            <person name="Stanton J.D."/>
            <person name="Ullery H.E."/>
            <person name="Wilson R.J."/>
            <person name="Serrano M.G."/>
            <person name="Buck G."/>
            <person name="Lee V."/>
            <person name="Wang Y."/>
            <person name="Carvalho R."/>
            <person name="Voegtly L."/>
            <person name="Shi R."/>
            <person name="Duckworth R."/>
            <person name="Johnson A."/>
            <person name="Loviza R."/>
            <person name="Walstead R."/>
            <person name="Shah Z."/>
            <person name="Kiflezghi M."/>
            <person name="Wade K."/>
            <person name="Ball S.L."/>
            <person name="Bradley K.W."/>
            <person name="Asai D.J."/>
            <person name="Bowman C.A."/>
            <person name="Russell D.A."/>
            <person name="Pope W.H."/>
            <person name="Jacobs-Sera D."/>
            <person name="Hendrix R.W."/>
            <person name="Hatfull G.F."/>
        </authorList>
    </citation>
    <scope>NUCLEOTIDE SEQUENCE [LARGE SCALE GENOMIC DNA]</scope>
    <source>
        <strain evidence="12 13">DSM 27648</strain>
    </source>
</reference>
<evidence type="ECO:0000256" key="1">
    <source>
        <dbReference type="ARBA" id="ARBA00004418"/>
    </source>
</evidence>
<keyword evidence="5" id="KW-0574">Periplasm</keyword>
<keyword evidence="13" id="KW-1185">Reference proteome</keyword>
<feature type="domain" description="Cytochrome c" evidence="11">
    <location>
        <begin position="96"/>
        <end position="201"/>
    </location>
</feature>
<dbReference type="RefSeq" id="WP_146649203.1">
    <property type="nucleotide sequence ID" value="NZ_CP012333.1"/>
</dbReference>
<dbReference type="EMBL" id="CP012333">
    <property type="protein sequence ID" value="AKU98194.1"/>
    <property type="molecule type" value="Genomic_DNA"/>
</dbReference>
<feature type="binding site" description="covalent" evidence="8">
    <location>
        <position position="118"/>
    </location>
    <ligand>
        <name>heme c</name>
        <dbReference type="ChEBI" id="CHEBI:61717"/>
        <label>1</label>
    </ligand>
</feature>
<dbReference type="PIRSF" id="PIRSF000294">
    <property type="entry name" value="Cytochrome-c_peroxidase"/>
    <property type="match status" value="1"/>
</dbReference>
<protein>
    <submittedName>
        <fullName evidence="12">Cytochrome c551 peroxidase</fullName>
    </submittedName>
</protein>
<keyword evidence="12" id="KW-0575">Peroxidase</keyword>
<keyword evidence="4" id="KW-0732">Signal</keyword>
<evidence type="ECO:0000256" key="3">
    <source>
        <dbReference type="ARBA" id="ARBA00022723"/>
    </source>
</evidence>
<sequence length="388" mass="41426">MIRSRSVLSVGGLRQCLGHSLGLAATVTLGATLAFLSGCEQKKETPPAPVSSAQSATPKEATPAPKPAATVDRSLLAAFSVLPARMVSPTAPITDDQIALGKQLYFENRISKGQAISCNTCHGLDTYGVDNKPTSPGHKGQLGARNSPTVYNAALHVAQFWDGRAKDVEAQALGPILNPVEMSMASDKAVLEVLKSMPEYDAAFKKAFPADKDPITYTNVGKAIGAFERTLVTPSRWDKYLGGDDSALTDEEKAGLAKFLDVGCNTCHAGAAVGGRDFKKLGQAKAWPTELKDNGRFDASKDEADRFFFKVPSLRNVEKTAPYFHDGSVKTLDEAVTLMARHQLGKELSADDVKNIVAFLKSLTGELPKIEKPTLPKSTAKTPKADPN</sequence>
<evidence type="ECO:0000313" key="12">
    <source>
        <dbReference type="EMBL" id="AKU98194.1"/>
    </source>
</evidence>
<dbReference type="GO" id="GO:0020037">
    <property type="term" value="F:heme binding"/>
    <property type="evidence" value="ECO:0007669"/>
    <property type="project" value="InterPro"/>
</dbReference>
<dbReference type="KEGG" id="llu:AKJ09_04858"/>
<feature type="compositionally biased region" description="Low complexity" evidence="10">
    <location>
        <begin position="56"/>
        <end position="68"/>
    </location>
</feature>
<keyword evidence="7 9" id="KW-0408">Iron</keyword>
<evidence type="ECO:0000256" key="2">
    <source>
        <dbReference type="ARBA" id="ARBA00022617"/>
    </source>
</evidence>
<dbReference type="GO" id="GO:0009055">
    <property type="term" value="F:electron transfer activity"/>
    <property type="evidence" value="ECO:0007669"/>
    <property type="project" value="InterPro"/>
</dbReference>
<dbReference type="GO" id="GO:0004130">
    <property type="term" value="F:cytochrome-c peroxidase activity"/>
    <property type="evidence" value="ECO:0007669"/>
    <property type="project" value="TreeGrafter"/>
</dbReference>
<dbReference type="PATRIC" id="fig|1391654.3.peg.4921"/>
<evidence type="ECO:0000313" key="13">
    <source>
        <dbReference type="Proteomes" id="UP000064967"/>
    </source>
</evidence>
<keyword evidence="6" id="KW-0560">Oxidoreductase</keyword>
<dbReference type="InterPro" id="IPR051395">
    <property type="entry name" value="Cytochrome_c_Peroxidase/MauG"/>
</dbReference>
<evidence type="ECO:0000256" key="6">
    <source>
        <dbReference type="ARBA" id="ARBA00023002"/>
    </source>
</evidence>
<accession>A0A0K1PYH2</accession>
<feature type="binding site" description="axial binding residue" evidence="9">
    <location>
        <position position="339"/>
    </location>
    <ligand>
        <name>heme c</name>
        <dbReference type="ChEBI" id="CHEBI:61717"/>
        <label>2</label>
    </ligand>
    <ligandPart>
        <name>Fe</name>
        <dbReference type="ChEBI" id="CHEBI:18248"/>
    </ligandPart>
</feature>
<dbReference type="AlphaFoldDB" id="A0A0K1PYH2"/>
<feature type="binding site" description="covalent" evidence="8">
    <location>
        <position position="264"/>
    </location>
    <ligand>
        <name>heme c</name>
        <dbReference type="ChEBI" id="CHEBI:61717"/>
        <label>2</label>
    </ligand>
</feature>
<dbReference type="InterPro" id="IPR004852">
    <property type="entry name" value="Di-haem_cyt_c_peroxidsae"/>
</dbReference>
<evidence type="ECO:0000256" key="7">
    <source>
        <dbReference type="ARBA" id="ARBA00023004"/>
    </source>
</evidence>
<feature type="binding site" description="axial binding residue" evidence="9">
    <location>
        <position position="122"/>
    </location>
    <ligand>
        <name>heme c</name>
        <dbReference type="ChEBI" id="CHEBI:61717"/>
        <label>1</label>
    </ligand>
    <ligandPart>
        <name>Fe</name>
        <dbReference type="ChEBI" id="CHEBI:18248"/>
    </ligandPart>
</feature>
<dbReference type="Proteomes" id="UP000064967">
    <property type="component" value="Chromosome"/>
</dbReference>
<comment type="cofactor">
    <cofactor evidence="8">
        <name>heme</name>
        <dbReference type="ChEBI" id="CHEBI:30413"/>
    </cofactor>
    <text evidence="8">Binds 2 heme groups.</text>
</comment>
<dbReference type="SUPFAM" id="SSF46626">
    <property type="entry name" value="Cytochrome c"/>
    <property type="match status" value="2"/>
</dbReference>
<dbReference type="PANTHER" id="PTHR30600">
    <property type="entry name" value="CYTOCHROME C PEROXIDASE-RELATED"/>
    <property type="match status" value="1"/>
</dbReference>
<dbReference type="InterPro" id="IPR009056">
    <property type="entry name" value="Cyt_c-like_dom"/>
</dbReference>
<dbReference type="PROSITE" id="PS51007">
    <property type="entry name" value="CYTC"/>
    <property type="match status" value="2"/>
</dbReference>
<keyword evidence="3 9" id="KW-0479">Metal-binding</keyword>
<dbReference type="Pfam" id="PF03150">
    <property type="entry name" value="CCP_MauG"/>
    <property type="match status" value="1"/>
</dbReference>
<dbReference type="PANTHER" id="PTHR30600:SF7">
    <property type="entry name" value="CYTOCHROME C PEROXIDASE-RELATED"/>
    <property type="match status" value="1"/>
</dbReference>
<feature type="binding site" description="axial binding residue" evidence="9">
    <location>
        <position position="138"/>
    </location>
    <ligand>
        <name>heme c</name>
        <dbReference type="ChEBI" id="CHEBI:61717"/>
        <label>1</label>
    </ligand>
    <ligandPart>
        <name>Fe</name>
        <dbReference type="ChEBI" id="CHEBI:18248"/>
    </ligandPart>
</feature>
<dbReference type="Gene3D" id="1.10.760.10">
    <property type="entry name" value="Cytochrome c-like domain"/>
    <property type="match status" value="2"/>
</dbReference>